<dbReference type="GO" id="GO:0000049">
    <property type="term" value="F:tRNA binding"/>
    <property type="evidence" value="ECO:0007669"/>
    <property type="project" value="TreeGrafter"/>
</dbReference>
<evidence type="ECO:0000256" key="8">
    <source>
        <dbReference type="ARBA" id="ARBA00048366"/>
    </source>
</evidence>
<dbReference type="PROSITE" id="PS51163">
    <property type="entry name" value="YRDC"/>
    <property type="match status" value="1"/>
</dbReference>
<evidence type="ECO:0000256" key="4">
    <source>
        <dbReference type="ARBA" id="ARBA00022694"/>
    </source>
</evidence>
<dbReference type="PANTHER" id="PTHR17490">
    <property type="entry name" value="SUA5"/>
    <property type="match status" value="1"/>
</dbReference>
<dbReference type="HAMAP" id="MF_01852">
    <property type="entry name" value="TsaC"/>
    <property type="match status" value="1"/>
</dbReference>
<keyword evidence="5 9" id="KW-0548">Nucleotidyltransferase</keyword>
<keyword evidence="4 9" id="KW-0819">tRNA processing</keyword>
<dbReference type="InterPro" id="IPR017945">
    <property type="entry name" value="DHBP_synth_RibB-like_a/b_dom"/>
</dbReference>
<dbReference type="InterPro" id="IPR023535">
    <property type="entry name" value="TC-AMP_synthase"/>
</dbReference>
<evidence type="ECO:0000256" key="1">
    <source>
        <dbReference type="ARBA" id="ARBA00004496"/>
    </source>
</evidence>
<dbReference type="InterPro" id="IPR050156">
    <property type="entry name" value="TC-AMP_synthase_SUA5"/>
</dbReference>
<reference evidence="11 12" key="1">
    <citation type="submission" date="2017-02" db="EMBL/GenBank/DDBJ databases">
        <title>Genomic diversity within the haloalkaliphilic genus Thioalkalivibrio.</title>
        <authorList>
            <person name="Ahn A.-C."/>
            <person name="Meier-Kolthoff J."/>
            <person name="Overmars L."/>
            <person name="Richter M."/>
            <person name="Woyke T."/>
            <person name="Sorokin D.Y."/>
            <person name="Muyzer G."/>
        </authorList>
    </citation>
    <scope>NUCLEOTIDE SEQUENCE [LARGE SCALE GENOMIC DNA]</scope>
    <source>
        <strain evidence="11 12">ALJD</strain>
    </source>
</reference>
<dbReference type="GO" id="GO:0006450">
    <property type="term" value="P:regulation of translational fidelity"/>
    <property type="evidence" value="ECO:0007669"/>
    <property type="project" value="TreeGrafter"/>
</dbReference>
<dbReference type="GO" id="GO:0005524">
    <property type="term" value="F:ATP binding"/>
    <property type="evidence" value="ECO:0007669"/>
    <property type="project" value="UniProtKB-UniRule"/>
</dbReference>
<dbReference type="GO" id="GO:0003725">
    <property type="term" value="F:double-stranded RNA binding"/>
    <property type="evidence" value="ECO:0007669"/>
    <property type="project" value="InterPro"/>
</dbReference>
<dbReference type="EMBL" id="MVBK01000011">
    <property type="protein sequence ID" value="OOG28070.1"/>
    <property type="molecule type" value="Genomic_DNA"/>
</dbReference>
<keyword evidence="12" id="KW-1185">Reference proteome</keyword>
<comment type="function">
    <text evidence="9">Required for the formation of a threonylcarbamoyl group on adenosine at position 37 (t(6)A37) in tRNAs that read codons beginning with adenine. Catalyzes the conversion of L-threonine, HCO(3)(-)/CO(2) and ATP to give threonylcarbamoyl-AMP (TC-AMP) as the acyladenylate intermediate, with the release of diphosphate.</text>
</comment>
<dbReference type="Pfam" id="PF01300">
    <property type="entry name" value="Sua5_yciO_yrdC"/>
    <property type="match status" value="1"/>
</dbReference>
<dbReference type="STRING" id="108003.B1C78_02275"/>
<sequence>MPRIGRLIHSVHKAAAVIRAGGIIAYPTEAVYGLGCDPQDGIAAARLLAIKGRDPGKGLILIAADATQLEPYLLPQDPGITARAHAAWPGPVTWLWPARETTPWWLTGDHDTLAVRVTDHPLAAELCRLAGPIVSTSANLSGQDPGRSAVEVDAQLGPLLDGILEGDVGGRDRPSEIRDVRTGEIVRA</sequence>
<dbReference type="PANTHER" id="PTHR17490:SF18">
    <property type="entry name" value="THREONYLCARBAMOYL-AMP SYNTHASE"/>
    <property type="match status" value="1"/>
</dbReference>
<proteinExistence type="inferred from homology"/>
<evidence type="ECO:0000256" key="7">
    <source>
        <dbReference type="ARBA" id="ARBA00022840"/>
    </source>
</evidence>
<keyword evidence="3 9" id="KW-0808">Transferase</keyword>
<evidence type="ECO:0000256" key="9">
    <source>
        <dbReference type="HAMAP-Rule" id="MF_01852"/>
    </source>
</evidence>
<comment type="subcellular location">
    <subcellularLocation>
        <location evidence="1 9">Cytoplasm</location>
    </subcellularLocation>
</comment>
<keyword evidence="2 9" id="KW-0963">Cytoplasm</keyword>
<evidence type="ECO:0000313" key="11">
    <source>
        <dbReference type="EMBL" id="OOG28070.1"/>
    </source>
</evidence>
<organism evidence="11 12">
    <name type="scientific">Thioalkalivibrio denitrificans</name>
    <dbReference type="NCBI Taxonomy" id="108003"/>
    <lineage>
        <taxon>Bacteria</taxon>
        <taxon>Pseudomonadati</taxon>
        <taxon>Pseudomonadota</taxon>
        <taxon>Gammaproteobacteria</taxon>
        <taxon>Chromatiales</taxon>
        <taxon>Ectothiorhodospiraceae</taxon>
        <taxon>Thioalkalivibrio</taxon>
    </lineage>
</organism>
<dbReference type="GO" id="GO:0061710">
    <property type="term" value="F:L-threonylcarbamoyladenylate synthase"/>
    <property type="evidence" value="ECO:0007669"/>
    <property type="project" value="UniProtKB-EC"/>
</dbReference>
<dbReference type="OrthoDB" id="9814580at2"/>
<comment type="caution">
    <text evidence="11">The sequence shown here is derived from an EMBL/GenBank/DDBJ whole genome shotgun (WGS) entry which is preliminary data.</text>
</comment>
<comment type="similarity">
    <text evidence="9">Belongs to the SUA5 family. TsaC subfamily.</text>
</comment>
<dbReference type="EC" id="2.7.7.87" evidence="9"/>
<dbReference type="SUPFAM" id="SSF55821">
    <property type="entry name" value="YrdC/RibB"/>
    <property type="match status" value="1"/>
</dbReference>
<evidence type="ECO:0000256" key="5">
    <source>
        <dbReference type="ARBA" id="ARBA00022695"/>
    </source>
</evidence>
<evidence type="ECO:0000256" key="2">
    <source>
        <dbReference type="ARBA" id="ARBA00022490"/>
    </source>
</evidence>
<dbReference type="Proteomes" id="UP000189462">
    <property type="component" value="Unassembled WGS sequence"/>
</dbReference>
<evidence type="ECO:0000256" key="3">
    <source>
        <dbReference type="ARBA" id="ARBA00022679"/>
    </source>
</evidence>
<dbReference type="GO" id="GO:0005737">
    <property type="term" value="C:cytoplasm"/>
    <property type="evidence" value="ECO:0007669"/>
    <property type="project" value="UniProtKB-SubCell"/>
</dbReference>
<dbReference type="AlphaFoldDB" id="A0A1V3NSN9"/>
<keyword evidence="7 9" id="KW-0067">ATP-binding</keyword>
<feature type="domain" description="YrdC-like" evidence="10">
    <location>
        <begin position="8"/>
        <end position="188"/>
    </location>
</feature>
<dbReference type="RefSeq" id="WP_077277516.1">
    <property type="nucleotide sequence ID" value="NZ_MVBK01000011.1"/>
</dbReference>
<protein>
    <recommendedName>
        <fullName evidence="9">Threonylcarbamoyl-AMP synthase</fullName>
        <shortName evidence="9">TC-AMP synthase</shortName>
        <ecNumber evidence="9">2.7.7.87</ecNumber>
    </recommendedName>
    <alternativeName>
        <fullName evidence="9">L-threonylcarbamoyladenylate synthase</fullName>
    </alternativeName>
    <alternativeName>
        <fullName evidence="9">t(6)A37 threonylcarbamoyladenosine biosynthesis protein TsaC</fullName>
    </alternativeName>
    <alternativeName>
        <fullName evidence="9">tRNA threonylcarbamoyladenosine biosynthesis protein TsaC</fullName>
    </alternativeName>
</protein>
<accession>A0A1V3NSN9</accession>
<evidence type="ECO:0000259" key="10">
    <source>
        <dbReference type="PROSITE" id="PS51163"/>
    </source>
</evidence>
<keyword evidence="6 9" id="KW-0547">Nucleotide-binding</keyword>
<dbReference type="Gene3D" id="3.90.870.10">
    <property type="entry name" value="DHBP synthase"/>
    <property type="match status" value="1"/>
</dbReference>
<dbReference type="GO" id="GO:0002949">
    <property type="term" value="P:tRNA threonylcarbamoyladenosine modification"/>
    <property type="evidence" value="ECO:0007669"/>
    <property type="project" value="UniProtKB-UniRule"/>
</dbReference>
<name>A0A1V3NSN9_9GAMM</name>
<gene>
    <name evidence="9" type="primary">tsaC</name>
    <name evidence="11" type="ORF">B1C78_02275</name>
</gene>
<evidence type="ECO:0000256" key="6">
    <source>
        <dbReference type="ARBA" id="ARBA00022741"/>
    </source>
</evidence>
<comment type="catalytic activity">
    <reaction evidence="8 9">
        <text>L-threonine + hydrogencarbonate + ATP = L-threonylcarbamoyladenylate + diphosphate + H2O</text>
        <dbReference type="Rhea" id="RHEA:36407"/>
        <dbReference type="ChEBI" id="CHEBI:15377"/>
        <dbReference type="ChEBI" id="CHEBI:17544"/>
        <dbReference type="ChEBI" id="CHEBI:30616"/>
        <dbReference type="ChEBI" id="CHEBI:33019"/>
        <dbReference type="ChEBI" id="CHEBI:57926"/>
        <dbReference type="ChEBI" id="CHEBI:73682"/>
        <dbReference type="EC" id="2.7.7.87"/>
    </reaction>
</comment>
<dbReference type="InterPro" id="IPR006070">
    <property type="entry name" value="Sua5-like_dom"/>
</dbReference>
<evidence type="ECO:0000313" key="12">
    <source>
        <dbReference type="Proteomes" id="UP000189462"/>
    </source>
</evidence>